<keyword evidence="1" id="KW-0472">Membrane</keyword>
<reference evidence="2 3" key="2">
    <citation type="submission" date="2019-09" db="EMBL/GenBank/DDBJ databases">
        <authorList>
            <person name="Jin C."/>
        </authorList>
    </citation>
    <scope>NUCLEOTIDE SEQUENCE [LARGE SCALE GENOMIC DNA]</scope>
    <source>
        <strain evidence="2 3">BN130099</strain>
    </source>
</reference>
<feature type="transmembrane region" description="Helical" evidence="1">
    <location>
        <begin position="96"/>
        <end position="116"/>
    </location>
</feature>
<protein>
    <recommendedName>
        <fullName evidence="4">Integral membrane protein</fullName>
    </recommendedName>
</protein>
<comment type="caution">
    <text evidence="2">The sequence shown here is derived from an EMBL/GenBank/DDBJ whole genome shotgun (WGS) entry which is preliminary data.</text>
</comment>
<dbReference type="AlphaFoldDB" id="A0A5B1LKW3"/>
<keyword evidence="1" id="KW-0812">Transmembrane</keyword>
<evidence type="ECO:0008006" key="4">
    <source>
        <dbReference type="Google" id="ProtNLM"/>
    </source>
</evidence>
<feature type="transmembrane region" description="Helical" evidence="1">
    <location>
        <begin position="37"/>
        <end position="56"/>
    </location>
</feature>
<evidence type="ECO:0000313" key="2">
    <source>
        <dbReference type="EMBL" id="KAA1421203.1"/>
    </source>
</evidence>
<gene>
    <name evidence="2" type="ORF">F0U44_02510</name>
</gene>
<feature type="transmembrane region" description="Helical" evidence="1">
    <location>
        <begin position="6"/>
        <end position="25"/>
    </location>
</feature>
<reference evidence="2 3" key="1">
    <citation type="submission" date="2019-09" db="EMBL/GenBank/DDBJ databases">
        <title>Nocardioides panacisoli sp. nov., isolated from the soil of a ginseng field.</title>
        <authorList>
            <person name="Cho C."/>
        </authorList>
    </citation>
    <scope>NUCLEOTIDE SEQUENCE [LARGE SCALE GENOMIC DNA]</scope>
    <source>
        <strain evidence="2 3">BN130099</strain>
    </source>
</reference>
<keyword evidence="1" id="KW-1133">Transmembrane helix</keyword>
<dbReference type="Proteomes" id="UP000325003">
    <property type="component" value="Unassembled WGS sequence"/>
</dbReference>
<sequence length="118" mass="12148">MDTLRLILLIVHILGFSALLGGLLAQAGSPEKKVTGVMRDGVGTAFLAGLALVGVLEGGDGSVNHAKIAVKFSIGLVLLVLVMANMRKASIPKGLWAGLLLLAVAEVCVAVLWSPVHN</sequence>
<dbReference type="EMBL" id="VUJV01000001">
    <property type="protein sequence ID" value="KAA1421203.1"/>
    <property type="molecule type" value="Genomic_DNA"/>
</dbReference>
<accession>A0A5B1LKW3</accession>
<name>A0A5B1LKW3_9ACTN</name>
<evidence type="ECO:0000313" key="3">
    <source>
        <dbReference type="Proteomes" id="UP000325003"/>
    </source>
</evidence>
<evidence type="ECO:0000256" key="1">
    <source>
        <dbReference type="SAM" id="Phobius"/>
    </source>
</evidence>
<proteinExistence type="predicted"/>
<keyword evidence="3" id="KW-1185">Reference proteome</keyword>
<organism evidence="2 3">
    <name type="scientific">Nocardioides humilatus</name>
    <dbReference type="NCBI Taxonomy" id="2607660"/>
    <lineage>
        <taxon>Bacteria</taxon>
        <taxon>Bacillati</taxon>
        <taxon>Actinomycetota</taxon>
        <taxon>Actinomycetes</taxon>
        <taxon>Propionibacteriales</taxon>
        <taxon>Nocardioidaceae</taxon>
        <taxon>Nocardioides</taxon>
    </lineage>
</organism>
<dbReference type="RefSeq" id="WP_149726663.1">
    <property type="nucleotide sequence ID" value="NZ_VUJV01000001.1"/>
</dbReference>
<feature type="transmembrane region" description="Helical" evidence="1">
    <location>
        <begin position="68"/>
        <end position="84"/>
    </location>
</feature>